<dbReference type="AlphaFoldDB" id="A0AAE4L771"/>
<dbReference type="PANTHER" id="PTHR37305">
    <property type="entry name" value="INTEGRAL MEMBRANE PROTEIN-RELATED"/>
    <property type="match status" value="1"/>
</dbReference>
<dbReference type="RefSeq" id="WP_311797483.1">
    <property type="nucleotide sequence ID" value="NZ_JARQAI010000026.1"/>
</dbReference>
<organism evidence="2 3">
    <name type="scientific">Enterococcus pseudoavium</name>
    <dbReference type="NCBI Taxonomy" id="44007"/>
    <lineage>
        <taxon>Bacteria</taxon>
        <taxon>Bacillati</taxon>
        <taxon>Bacillota</taxon>
        <taxon>Bacilli</taxon>
        <taxon>Lactobacillales</taxon>
        <taxon>Enterococcaceae</taxon>
        <taxon>Enterococcus</taxon>
    </lineage>
</organism>
<feature type="transmembrane region" description="Helical" evidence="1">
    <location>
        <begin position="183"/>
        <end position="199"/>
    </location>
</feature>
<keyword evidence="1" id="KW-0812">Transmembrane</keyword>
<keyword evidence="1" id="KW-0472">Membrane</keyword>
<comment type="caution">
    <text evidence="2">The sequence shown here is derived from an EMBL/GenBank/DDBJ whole genome shotgun (WGS) entry which is preliminary data.</text>
</comment>
<feature type="transmembrane region" description="Helical" evidence="1">
    <location>
        <begin position="21"/>
        <end position="39"/>
    </location>
</feature>
<dbReference type="PANTHER" id="PTHR37305:SF1">
    <property type="entry name" value="MEMBRANE PROTEIN"/>
    <property type="match status" value="1"/>
</dbReference>
<dbReference type="GO" id="GO:0140359">
    <property type="term" value="F:ABC-type transporter activity"/>
    <property type="evidence" value="ECO:0007669"/>
    <property type="project" value="InterPro"/>
</dbReference>
<dbReference type="Pfam" id="PF12679">
    <property type="entry name" value="ABC2_membrane_2"/>
    <property type="match status" value="1"/>
</dbReference>
<evidence type="ECO:0000313" key="3">
    <source>
        <dbReference type="Proteomes" id="UP001180842"/>
    </source>
</evidence>
<name>A0AAE4L771_9ENTE</name>
<evidence type="ECO:0000313" key="2">
    <source>
        <dbReference type="EMBL" id="MDT2738002.1"/>
    </source>
</evidence>
<dbReference type="GO" id="GO:0005886">
    <property type="term" value="C:plasma membrane"/>
    <property type="evidence" value="ECO:0007669"/>
    <property type="project" value="UniProtKB-SubCell"/>
</dbReference>
<accession>A0AAE4L771</accession>
<dbReference type="EMBL" id="JARQAI010000026">
    <property type="protein sequence ID" value="MDT2738002.1"/>
    <property type="molecule type" value="Genomic_DNA"/>
</dbReference>
<feature type="transmembrane region" description="Helical" evidence="1">
    <location>
        <begin position="113"/>
        <end position="138"/>
    </location>
</feature>
<evidence type="ECO:0000256" key="1">
    <source>
        <dbReference type="SAM" id="Phobius"/>
    </source>
</evidence>
<feature type="transmembrane region" description="Helical" evidence="1">
    <location>
        <begin position="74"/>
        <end position="92"/>
    </location>
</feature>
<feature type="transmembrane region" description="Helical" evidence="1">
    <location>
        <begin position="158"/>
        <end position="176"/>
    </location>
</feature>
<keyword evidence="1" id="KW-1133">Transmembrane helix</keyword>
<feature type="transmembrane region" description="Helical" evidence="1">
    <location>
        <begin position="227"/>
        <end position="249"/>
    </location>
</feature>
<reference evidence="2" key="1">
    <citation type="submission" date="2023-03" db="EMBL/GenBank/DDBJ databases">
        <authorList>
            <person name="Shen W."/>
            <person name="Cai J."/>
        </authorList>
    </citation>
    <scope>NUCLEOTIDE SEQUENCE</scope>
    <source>
        <strain evidence="2">P69-2</strain>
    </source>
</reference>
<dbReference type="Proteomes" id="UP001180842">
    <property type="component" value="Unassembled WGS sequence"/>
</dbReference>
<protein>
    <submittedName>
        <fullName evidence="2">ABC transporter permease subunit</fullName>
    </submittedName>
</protein>
<proteinExistence type="predicted"/>
<gene>
    <name evidence="2" type="ORF">P7H00_12865</name>
</gene>
<sequence length="254" mass="29122">MKKLYFFLKKELFESWRTSRCLILLIIFLIIGLMNPLLAKLLPEIIKQTIGEGLANTLAEPTSFDSWTQFYKNYPQTGLIVLALMFSGIVSNEINKGTLINLVTKGLRRWTVIIGKLLSLVIQWTLCLTVTFLVTWFYTQYYFPDNQSPHPFQAVFPLWIFQLLLVGLILFTSTIARNNYEGLLLSGGLILLFILLSIVKKLKYLNPLSLVTQNLVFLQKDAVVSDYWPAMLLSVLLFVLFVSLSIAIFNQKKL</sequence>